<evidence type="ECO:0008006" key="3">
    <source>
        <dbReference type="Google" id="ProtNLM"/>
    </source>
</evidence>
<evidence type="ECO:0000256" key="1">
    <source>
        <dbReference type="SAM" id="SignalP"/>
    </source>
</evidence>
<keyword evidence="1" id="KW-0732">Signal</keyword>
<name>A0A0P4W163_SCYOL</name>
<accession>A0A0P4W163</accession>
<organism evidence="2">
    <name type="scientific">Scylla olivacea</name>
    <name type="common">Orange mud crab</name>
    <name type="synonym">Cancer olivacea</name>
    <dbReference type="NCBI Taxonomy" id="85551"/>
    <lineage>
        <taxon>Eukaryota</taxon>
        <taxon>Metazoa</taxon>
        <taxon>Ecdysozoa</taxon>
        <taxon>Arthropoda</taxon>
        <taxon>Crustacea</taxon>
        <taxon>Multicrustacea</taxon>
        <taxon>Malacostraca</taxon>
        <taxon>Eumalacostraca</taxon>
        <taxon>Eucarida</taxon>
        <taxon>Decapoda</taxon>
        <taxon>Pleocyemata</taxon>
        <taxon>Brachyura</taxon>
        <taxon>Eubrachyura</taxon>
        <taxon>Portunoidea</taxon>
        <taxon>Portunidae</taxon>
        <taxon>Portuninae</taxon>
        <taxon>Scylla</taxon>
    </lineage>
</organism>
<evidence type="ECO:0000313" key="2">
    <source>
        <dbReference type="EMBL" id="JAI56654.1"/>
    </source>
</evidence>
<sequence length="122" mass="14009">MGGWMLTALVLIKSYAGNLMSVLTVRYVQQPYQSLSDVVRDPSVSMIWQTNTSNVQFIRSAETGIYRELAEAEKKGTHQIPANNELLLERRQAGETEGPCAYRRGNTDYDDDWPRLHFHWSM</sequence>
<dbReference type="Gene3D" id="1.10.287.70">
    <property type="match status" value="1"/>
</dbReference>
<feature type="chain" id="PRO_5006070165" description="Ionotropic glutamate receptor C-terminal domain-containing protein" evidence="1">
    <location>
        <begin position="17"/>
        <end position="122"/>
    </location>
</feature>
<protein>
    <recommendedName>
        <fullName evidence="3">Ionotropic glutamate receptor C-terminal domain-containing protein</fullName>
    </recommendedName>
</protein>
<dbReference type="EMBL" id="GDRN01138758">
    <property type="protein sequence ID" value="JAI56654.1"/>
    <property type="molecule type" value="Transcribed_RNA"/>
</dbReference>
<reference evidence="2" key="1">
    <citation type="submission" date="2015-09" db="EMBL/GenBank/DDBJ databases">
        <title>Scylla olivacea transcriptome.</title>
        <authorList>
            <person name="Ikhwanuddin M."/>
        </authorList>
    </citation>
    <scope>NUCLEOTIDE SEQUENCE</scope>
</reference>
<feature type="signal peptide" evidence="1">
    <location>
        <begin position="1"/>
        <end position="16"/>
    </location>
</feature>
<dbReference type="AlphaFoldDB" id="A0A0P4W163"/>
<proteinExistence type="predicted"/>